<dbReference type="Proteomes" id="UP000604730">
    <property type="component" value="Unassembled WGS sequence"/>
</dbReference>
<evidence type="ECO:0000313" key="2">
    <source>
        <dbReference type="Proteomes" id="UP000604730"/>
    </source>
</evidence>
<dbReference type="SUPFAM" id="SSF143880">
    <property type="entry name" value="NE0471 N-terminal domain-like"/>
    <property type="match status" value="1"/>
</dbReference>
<gene>
    <name evidence="1" type="ORF">JJN12_10065</name>
</gene>
<sequence>MLQPKLISVTPKDNYRLLLVYETGEQKLFDVKPYITGEWYGELKDLNNFNSVRVANHTVEWNGGQDISPHELYEDSISIV</sequence>
<comment type="caution">
    <text evidence="1">The sequence shown here is derived from an EMBL/GenBank/DDBJ whole genome shotgun (WGS) entry which is preliminary data.</text>
</comment>
<accession>A0ABS1J1S6</accession>
<protein>
    <submittedName>
        <fullName evidence="1">DUF2442 domain-containing protein</fullName>
    </submittedName>
</protein>
<organism evidence="1 2">
    <name type="scientific">Catonella massiliensis</name>
    <dbReference type="NCBI Taxonomy" id="2799636"/>
    <lineage>
        <taxon>Bacteria</taxon>
        <taxon>Bacillati</taxon>
        <taxon>Bacillota</taxon>
        <taxon>Clostridia</taxon>
        <taxon>Lachnospirales</taxon>
        <taxon>Lachnospiraceae</taxon>
        <taxon>Catonella</taxon>
    </lineage>
</organism>
<dbReference type="Pfam" id="PF10387">
    <property type="entry name" value="DUF2442"/>
    <property type="match status" value="1"/>
</dbReference>
<evidence type="ECO:0000313" key="1">
    <source>
        <dbReference type="EMBL" id="MBK5898115.1"/>
    </source>
</evidence>
<dbReference type="InterPro" id="IPR018841">
    <property type="entry name" value="DUF2442"/>
</dbReference>
<dbReference type="Gene3D" id="3.30.2020.10">
    <property type="entry name" value="NE0471-like N-terminal domain"/>
    <property type="match status" value="1"/>
</dbReference>
<keyword evidence="2" id="KW-1185">Reference proteome</keyword>
<reference evidence="1 2" key="1">
    <citation type="submission" date="2021-01" db="EMBL/GenBank/DDBJ databases">
        <title>Isolation and description of Catonella massiliensis sp. nov., a novel Catonella species, isolated from a stable periodontitis subject.</title>
        <authorList>
            <person name="Antezack A."/>
            <person name="Boxberger M."/>
            <person name="La Scola B."/>
            <person name="Monnet-Corti V."/>
        </authorList>
    </citation>
    <scope>NUCLEOTIDE SEQUENCE [LARGE SCALE GENOMIC DNA]</scope>
    <source>
        <strain evidence="1 2">Marseille-Q4567</strain>
    </source>
</reference>
<name>A0ABS1J1S6_9FIRM</name>
<dbReference type="EMBL" id="JAEPRJ010000001">
    <property type="protein sequence ID" value="MBK5898115.1"/>
    <property type="molecule type" value="Genomic_DNA"/>
</dbReference>
<dbReference type="RefSeq" id="WP_208429555.1">
    <property type="nucleotide sequence ID" value="NZ_JAEPRJ010000001.1"/>
</dbReference>
<proteinExistence type="predicted"/>
<dbReference type="InterPro" id="IPR036782">
    <property type="entry name" value="NE0471-like_N"/>
</dbReference>